<comment type="caution">
    <text evidence="2">The sequence shown here is derived from an EMBL/GenBank/DDBJ whole genome shotgun (WGS) entry which is preliminary data.</text>
</comment>
<evidence type="ECO:0000313" key="3">
    <source>
        <dbReference type="Proteomes" id="UP000257109"/>
    </source>
</evidence>
<proteinExistence type="predicted"/>
<dbReference type="Proteomes" id="UP000257109">
    <property type="component" value="Unassembled WGS sequence"/>
</dbReference>
<evidence type="ECO:0000313" key="2">
    <source>
        <dbReference type="EMBL" id="RDX93583.1"/>
    </source>
</evidence>
<feature type="region of interest" description="Disordered" evidence="1">
    <location>
        <begin position="135"/>
        <end position="173"/>
    </location>
</feature>
<feature type="region of interest" description="Disordered" evidence="1">
    <location>
        <begin position="1"/>
        <end position="34"/>
    </location>
</feature>
<accession>A0A371GT22</accession>
<protein>
    <submittedName>
        <fullName evidence="2">Uncharacterized protein</fullName>
    </submittedName>
</protein>
<keyword evidence="3" id="KW-1185">Reference proteome</keyword>
<feature type="non-terminal residue" evidence="2">
    <location>
        <position position="173"/>
    </location>
</feature>
<reference evidence="2" key="1">
    <citation type="submission" date="2018-05" db="EMBL/GenBank/DDBJ databases">
        <title>Draft genome of Mucuna pruriens seed.</title>
        <authorList>
            <person name="Nnadi N.E."/>
            <person name="Vos R."/>
            <person name="Hasami M.H."/>
            <person name="Devisetty U.K."/>
            <person name="Aguiy J.C."/>
        </authorList>
    </citation>
    <scope>NUCLEOTIDE SEQUENCE [LARGE SCALE GENOMIC DNA]</scope>
    <source>
        <strain evidence="2">JCA_2017</strain>
    </source>
</reference>
<dbReference type="OrthoDB" id="1747743at2759"/>
<dbReference type="PANTHER" id="PTHR35046">
    <property type="entry name" value="ZINC KNUCKLE (CCHC-TYPE) FAMILY PROTEIN"/>
    <property type="match status" value="1"/>
</dbReference>
<sequence length="173" mass="19518">MIMRKDGNMESETSCEESSSSSEVESSSDSSHDGVISSWCHVKGKLRSIIIDGGNSVNVASLRLVEKLNLPTLVTLAFTIGKNSNEILCDVVPMKATHILLGRPWQFDKKVTHDGVTNIFSIVTLKPLSPREVSEDQLKMKIKRKKEQKEHKQKEKLEKAKRKETKKNKEKNK</sequence>
<evidence type="ECO:0000256" key="1">
    <source>
        <dbReference type="SAM" id="MobiDB-lite"/>
    </source>
</evidence>
<name>A0A371GT22_MUCPR</name>
<dbReference type="AlphaFoldDB" id="A0A371GT22"/>
<feature type="compositionally biased region" description="Basic and acidic residues" evidence="1">
    <location>
        <begin position="147"/>
        <end position="158"/>
    </location>
</feature>
<dbReference type="CDD" id="cd00303">
    <property type="entry name" value="retropepsin_like"/>
    <property type="match status" value="1"/>
</dbReference>
<dbReference type="PANTHER" id="PTHR35046:SF9">
    <property type="entry name" value="RNA-DIRECTED DNA POLYMERASE"/>
    <property type="match status" value="1"/>
</dbReference>
<dbReference type="EMBL" id="QJKJ01004579">
    <property type="protein sequence ID" value="RDX93583.1"/>
    <property type="molecule type" value="Genomic_DNA"/>
</dbReference>
<feature type="non-terminal residue" evidence="2">
    <location>
        <position position="1"/>
    </location>
</feature>
<organism evidence="2 3">
    <name type="scientific">Mucuna pruriens</name>
    <name type="common">Velvet bean</name>
    <name type="synonym">Dolichos pruriens</name>
    <dbReference type="NCBI Taxonomy" id="157652"/>
    <lineage>
        <taxon>Eukaryota</taxon>
        <taxon>Viridiplantae</taxon>
        <taxon>Streptophyta</taxon>
        <taxon>Embryophyta</taxon>
        <taxon>Tracheophyta</taxon>
        <taxon>Spermatophyta</taxon>
        <taxon>Magnoliopsida</taxon>
        <taxon>eudicotyledons</taxon>
        <taxon>Gunneridae</taxon>
        <taxon>Pentapetalae</taxon>
        <taxon>rosids</taxon>
        <taxon>fabids</taxon>
        <taxon>Fabales</taxon>
        <taxon>Fabaceae</taxon>
        <taxon>Papilionoideae</taxon>
        <taxon>50 kb inversion clade</taxon>
        <taxon>NPAAA clade</taxon>
        <taxon>indigoferoid/millettioid clade</taxon>
        <taxon>Phaseoleae</taxon>
        <taxon>Mucuna</taxon>
    </lineage>
</organism>
<feature type="compositionally biased region" description="Low complexity" evidence="1">
    <location>
        <begin position="10"/>
        <end position="29"/>
    </location>
</feature>
<feature type="compositionally biased region" description="Basic residues" evidence="1">
    <location>
        <begin position="159"/>
        <end position="173"/>
    </location>
</feature>
<gene>
    <name evidence="2" type="ORF">CR513_24133</name>
</gene>